<keyword evidence="3" id="KW-0378">Hydrolase</keyword>
<dbReference type="EMBL" id="JAGZJA010000005">
    <property type="protein sequence ID" value="MBS5147062.1"/>
    <property type="molecule type" value="Genomic_DNA"/>
</dbReference>
<gene>
    <name evidence="3" type="ORF">KHY67_05100</name>
</gene>
<feature type="domain" description="Helicase/UvrB N-terminal" evidence="2">
    <location>
        <begin position="2"/>
        <end position="244"/>
    </location>
</feature>
<name>A0A943BM98_9ACTN</name>
<evidence type="ECO:0000259" key="2">
    <source>
        <dbReference type="Pfam" id="PF04851"/>
    </source>
</evidence>
<protein>
    <submittedName>
        <fullName evidence="3">DEAD/DEAH box helicase family protein</fullName>
    </submittedName>
</protein>
<dbReference type="SUPFAM" id="SSF52540">
    <property type="entry name" value="P-loop containing nucleoside triphosphate hydrolases"/>
    <property type="match status" value="1"/>
</dbReference>
<reference evidence="3" key="1">
    <citation type="submission" date="2021-02" db="EMBL/GenBank/DDBJ databases">
        <title>Infant gut strain persistence is associated with maternal origin, phylogeny, and functional potential including surface adhesion and iron acquisition.</title>
        <authorList>
            <person name="Lou Y.C."/>
        </authorList>
    </citation>
    <scope>NUCLEOTIDE SEQUENCE</scope>
    <source>
        <strain evidence="3">L3_128_245G1_dasL3_128_245G1_concoct_49</strain>
    </source>
</reference>
<dbReference type="GO" id="GO:0005524">
    <property type="term" value="F:ATP binding"/>
    <property type="evidence" value="ECO:0007669"/>
    <property type="project" value="InterPro"/>
</dbReference>
<keyword evidence="3" id="KW-0347">Helicase</keyword>
<dbReference type="Proteomes" id="UP000738879">
    <property type="component" value="Unassembled WGS sequence"/>
</dbReference>
<dbReference type="GO" id="GO:0016787">
    <property type="term" value="F:hydrolase activity"/>
    <property type="evidence" value="ECO:0007669"/>
    <property type="project" value="InterPro"/>
</dbReference>
<organism evidence="3 4">
    <name type="scientific">Collinsella intestinalis</name>
    <dbReference type="NCBI Taxonomy" id="147207"/>
    <lineage>
        <taxon>Bacteria</taxon>
        <taxon>Bacillati</taxon>
        <taxon>Actinomycetota</taxon>
        <taxon>Coriobacteriia</taxon>
        <taxon>Coriobacteriales</taxon>
        <taxon>Coriobacteriaceae</taxon>
        <taxon>Collinsella</taxon>
    </lineage>
</organism>
<dbReference type="Pfam" id="PF04851">
    <property type="entry name" value="ResIII"/>
    <property type="match status" value="1"/>
</dbReference>
<dbReference type="GO" id="GO:0003677">
    <property type="term" value="F:DNA binding"/>
    <property type="evidence" value="ECO:0007669"/>
    <property type="project" value="InterPro"/>
</dbReference>
<feature type="region of interest" description="Disordered" evidence="1">
    <location>
        <begin position="454"/>
        <end position="486"/>
    </location>
</feature>
<dbReference type="GO" id="GO:0004386">
    <property type="term" value="F:helicase activity"/>
    <property type="evidence" value="ECO:0007669"/>
    <property type="project" value="UniProtKB-KW"/>
</dbReference>
<keyword evidence="3" id="KW-0067">ATP-binding</keyword>
<dbReference type="Gene3D" id="3.40.50.300">
    <property type="entry name" value="P-loop containing nucleotide triphosphate hydrolases"/>
    <property type="match status" value="2"/>
</dbReference>
<dbReference type="GO" id="GO:0005829">
    <property type="term" value="C:cytosol"/>
    <property type="evidence" value="ECO:0007669"/>
    <property type="project" value="TreeGrafter"/>
</dbReference>
<sequence length="875" mass="95549">MELKSYQRDVLSEIGRYARTYAMVGDASTAFGIFLSAVGLAPGKNGVPAYHDDLSGVPRVCAKVPTGGGKTLIGAAAVDRIFDVLPAHDEVVVWLVPRKEILSQTLRNLRNPDHFLRQTLDRDFAGRVEVLSKEDGLAGRGFNASTMGDGLTVFVLSYDSFKNKEGRRAYAENSALAGLTELQRAGGSAFDVDGADETALISALAGSNPLVVVDESHHAGSRLSVDMLRNLNPRFVLELTATPDARRTNIIAQATARQLKREEMVKLPVVVYRRPDKRTVVQDAVMLQRRLEAVAESDERRTGRYIRPIVLFQAERRDSAGAETYELLRDRLVEAGIPAEQVAVRTGDVDEIGGADLMSRDCPIRFIITVEALAEGWDCPFAYVLATVANRTSRMSVEQIVGRVLRQPHACRAGSRSLNIAYVLTSSADFDGTVQQVVDGLNGSGFSRRDVVEERGSVGTGPAPEEPLFEPGGNAQPGEDGGEAIGALDLSGVDASVGSEDEVPTGGVDEIMARGGELEESYEGLDYDVGEVGGVFCSLGGDTGVHRMRESVADAARALRIPRFLARVDGGLFTLDEEYVPLERENLLGDFKLSKLGIDRVHIDVTAFSDARAVDLVEDSDAYKIRRLDEDVRNNMRMLFSTLSDDGKRASLVSLVLDATSSQFRRTFGEDQMKAYIRRIVEDMGQPTVEACFDSVGSVAKCVQDAVRGLASEHCEKRFKMMLTSGAVVCEPSYELPGSFRLARPTTSFAQTLYEAEEGGMDGIELKMADLLSNSGRIRWWHRVVERREGEFCINGFINHYPDFLAQTTDGVVLAIETKGGHLIGEDSEAKLRLGTRWADMAGREYRYVMVFESQKLDMANSLTLAEFSSGVLGC</sequence>
<keyword evidence="3" id="KW-0547">Nucleotide-binding</keyword>
<dbReference type="InterPro" id="IPR050742">
    <property type="entry name" value="Helicase_Restrict-Modif_Enz"/>
</dbReference>
<proteinExistence type="predicted"/>
<dbReference type="PANTHER" id="PTHR47396">
    <property type="entry name" value="TYPE I RESTRICTION ENZYME ECOKI R PROTEIN"/>
    <property type="match status" value="1"/>
</dbReference>
<evidence type="ECO:0000256" key="1">
    <source>
        <dbReference type="SAM" id="MobiDB-lite"/>
    </source>
</evidence>
<accession>A0A943BM98</accession>
<dbReference type="InterPro" id="IPR027417">
    <property type="entry name" value="P-loop_NTPase"/>
</dbReference>
<dbReference type="AlphaFoldDB" id="A0A943BM98"/>
<dbReference type="PANTHER" id="PTHR47396:SF1">
    <property type="entry name" value="ATP-DEPENDENT HELICASE IRC3-RELATED"/>
    <property type="match status" value="1"/>
</dbReference>
<evidence type="ECO:0000313" key="4">
    <source>
        <dbReference type="Proteomes" id="UP000738879"/>
    </source>
</evidence>
<dbReference type="InterPro" id="IPR006935">
    <property type="entry name" value="Helicase/UvrB_N"/>
</dbReference>
<comment type="caution">
    <text evidence="3">The sequence shown here is derived from an EMBL/GenBank/DDBJ whole genome shotgun (WGS) entry which is preliminary data.</text>
</comment>
<evidence type="ECO:0000313" key="3">
    <source>
        <dbReference type="EMBL" id="MBS5147062.1"/>
    </source>
</evidence>